<evidence type="ECO:0000313" key="3">
    <source>
        <dbReference type="Proteomes" id="UP001431902"/>
    </source>
</evidence>
<reference evidence="2" key="1">
    <citation type="submission" date="2023-05" db="EMBL/GenBank/DDBJ databases">
        <title>Limnohabitans sp. strain HM2-2 Genome sequencing and assembly.</title>
        <authorList>
            <person name="Jung Y."/>
        </authorList>
    </citation>
    <scope>NUCLEOTIDE SEQUENCE</scope>
    <source>
        <strain evidence="2">HM2-2</strain>
    </source>
</reference>
<dbReference type="RefSeq" id="WP_283225110.1">
    <property type="nucleotide sequence ID" value="NZ_JASGBH010000010.1"/>
</dbReference>
<gene>
    <name evidence="2" type="ORF">QLQ16_13070</name>
</gene>
<sequence>MKKIIFALLIACLLPACTTVGEPFERYPSIDAGKGQLIIFNAKKDDVKLLMPVIVSCNDKPCGKILYKYDSTVNGLYTVQNLPEGVIKVSIKNNLNWTLGPKISIRANELNVNIESGRRTVVMATLISGSETYYGNTLSTASHNYVLQEIAEESALPLLRGLKQPARF</sequence>
<evidence type="ECO:0000256" key="1">
    <source>
        <dbReference type="SAM" id="SignalP"/>
    </source>
</evidence>
<keyword evidence="3" id="KW-1185">Reference proteome</keyword>
<organism evidence="2 3">
    <name type="scientific">Limnohabitans lacus</name>
    <dbReference type="NCBI Taxonomy" id="3045173"/>
    <lineage>
        <taxon>Bacteria</taxon>
        <taxon>Pseudomonadati</taxon>
        <taxon>Pseudomonadota</taxon>
        <taxon>Betaproteobacteria</taxon>
        <taxon>Burkholderiales</taxon>
        <taxon>Comamonadaceae</taxon>
        <taxon>Limnohabitans</taxon>
    </lineage>
</organism>
<evidence type="ECO:0008006" key="4">
    <source>
        <dbReference type="Google" id="ProtNLM"/>
    </source>
</evidence>
<dbReference type="EMBL" id="JASGBH010000010">
    <property type="protein sequence ID" value="MDI9234762.1"/>
    <property type="molecule type" value="Genomic_DNA"/>
</dbReference>
<protein>
    <recommendedName>
        <fullName evidence="4">Lipoprotein</fullName>
    </recommendedName>
</protein>
<feature type="signal peptide" evidence="1">
    <location>
        <begin position="1"/>
        <end position="18"/>
    </location>
</feature>
<evidence type="ECO:0000313" key="2">
    <source>
        <dbReference type="EMBL" id="MDI9234762.1"/>
    </source>
</evidence>
<feature type="chain" id="PRO_5046351499" description="Lipoprotein" evidence="1">
    <location>
        <begin position="19"/>
        <end position="168"/>
    </location>
</feature>
<accession>A0ABT6X9E4</accession>
<proteinExistence type="predicted"/>
<comment type="caution">
    <text evidence="2">The sequence shown here is derived from an EMBL/GenBank/DDBJ whole genome shotgun (WGS) entry which is preliminary data.</text>
</comment>
<keyword evidence="1" id="KW-0732">Signal</keyword>
<dbReference type="Proteomes" id="UP001431902">
    <property type="component" value="Unassembled WGS sequence"/>
</dbReference>
<name>A0ABT6X9E4_9BURK</name>